<evidence type="ECO:0000256" key="7">
    <source>
        <dbReference type="ARBA" id="ARBA00023139"/>
    </source>
</evidence>
<dbReference type="PANTHER" id="PTHR30203:SF20">
    <property type="entry name" value="MULTIDRUG RESISTANCE OUTER MEMBRANE PROTEIN MDTP-RELATED"/>
    <property type="match status" value="1"/>
</dbReference>
<accession>A0ABT2YD11</accession>
<evidence type="ECO:0000256" key="9">
    <source>
        <dbReference type="SAM" id="Coils"/>
    </source>
</evidence>
<keyword evidence="5" id="KW-0732">Signal</keyword>
<dbReference type="EMBL" id="JAJIRN010000003">
    <property type="protein sequence ID" value="MCV2367938.1"/>
    <property type="molecule type" value="Genomic_DNA"/>
</dbReference>
<dbReference type="PANTHER" id="PTHR30203">
    <property type="entry name" value="OUTER MEMBRANE CATION EFFLUX PROTEIN"/>
    <property type="match status" value="1"/>
</dbReference>
<organism evidence="10 11">
    <name type="scientific">Roseateles oligotrophus</name>
    <dbReference type="NCBI Taxonomy" id="1769250"/>
    <lineage>
        <taxon>Bacteria</taxon>
        <taxon>Pseudomonadati</taxon>
        <taxon>Pseudomonadota</taxon>
        <taxon>Betaproteobacteria</taxon>
        <taxon>Burkholderiales</taxon>
        <taxon>Sphaerotilaceae</taxon>
        <taxon>Roseateles</taxon>
    </lineage>
</organism>
<dbReference type="Gene3D" id="1.20.1600.10">
    <property type="entry name" value="Outer membrane efflux proteins (OEP)"/>
    <property type="match status" value="1"/>
</dbReference>
<evidence type="ECO:0000256" key="6">
    <source>
        <dbReference type="ARBA" id="ARBA00023136"/>
    </source>
</evidence>
<evidence type="ECO:0000256" key="1">
    <source>
        <dbReference type="ARBA" id="ARBA00004370"/>
    </source>
</evidence>
<keyword evidence="3" id="KW-1134">Transmembrane beta strand</keyword>
<evidence type="ECO:0000256" key="2">
    <source>
        <dbReference type="ARBA" id="ARBA00007613"/>
    </source>
</evidence>
<keyword evidence="6" id="KW-0472">Membrane</keyword>
<sequence>MTAMTVLAGCSTALPPPAPVSDLPATWSAGPAQTEGSASVGWLAPELTALQTQALAANRDIAQAALRWQQAQRQAAQADLRLQPSLSLNYGSSRPLEHSTPGWRSNAGLSAGLGYEVDLWGRLAHANAAQLAQAESARTDIAAAKALILAQVAERYWTQAAIAAQQPLATEQARHSQEALEITGLRVREGKMLPIEVDKAAATLQSAQLRLSDLKADAQLQSNQLALLLDQAPPGPILSQAQLPGMEPPPWRLAAPAEVLAQRPDVQRARLAVDAALARLHGAQAERYPRLSFSASLSSGGSEWRDWLSQPLASLAANLTVPLVDWRRLELQQASAHTELELAALSLRETLFKSLAEVEAQMIERERLRQQFLATELRLREARQAEALAELRMQVGSIARIDWLQARDARLNVEVDLLQLQLRRWLNHAGMFRVLGLELWSGGTL</sequence>
<keyword evidence="11" id="KW-1185">Reference proteome</keyword>
<evidence type="ECO:0000256" key="4">
    <source>
        <dbReference type="ARBA" id="ARBA00022692"/>
    </source>
</evidence>
<evidence type="ECO:0000256" key="3">
    <source>
        <dbReference type="ARBA" id="ARBA00022452"/>
    </source>
</evidence>
<dbReference type="InterPro" id="IPR010131">
    <property type="entry name" value="MdtP/NodT-like"/>
</dbReference>
<dbReference type="Gene3D" id="2.20.200.10">
    <property type="entry name" value="Outer membrane efflux proteins (OEP)"/>
    <property type="match status" value="1"/>
</dbReference>
<reference evidence="10 11" key="1">
    <citation type="submission" date="2021-11" db="EMBL/GenBank/DDBJ databases">
        <authorList>
            <person name="Liang Q."/>
            <person name="Mou H."/>
            <person name="Liu Z."/>
        </authorList>
    </citation>
    <scope>NUCLEOTIDE SEQUENCE [LARGE SCALE GENOMIC DNA]</scope>
    <source>
        <strain evidence="10 11">CHU3</strain>
    </source>
</reference>
<dbReference type="Pfam" id="PF02321">
    <property type="entry name" value="OEP"/>
    <property type="match status" value="2"/>
</dbReference>
<comment type="caution">
    <text evidence="10">The sequence shown here is derived from an EMBL/GenBank/DDBJ whole genome shotgun (WGS) entry which is preliminary data.</text>
</comment>
<gene>
    <name evidence="10" type="ORF">LNV07_07495</name>
</gene>
<keyword evidence="9" id="KW-0175">Coiled coil</keyword>
<keyword evidence="7" id="KW-0564">Palmitate</keyword>
<protein>
    <submittedName>
        <fullName evidence="10">TolC family protein</fullName>
    </submittedName>
</protein>
<evidence type="ECO:0000313" key="11">
    <source>
        <dbReference type="Proteomes" id="UP001209701"/>
    </source>
</evidence>
<dbReference type="Proteomes" id="UP001209701">
    <property type="component" value="Unassembled WGS sequence"/>
</dbReference>
<keyword evidence="8" id="KW-0449">Lipoprotein</keyword>
<proteinExistence type="inferred from homology"/>
<keyword evidence="4" id="KW-0812">Transmembrane</keyword>
<dbReference type="RefSeq" id="WP_263570563.1">
    <property type="nucleotide sequence ID" value="NZ_JAJIRN010000003.1"/>
</dbReference>
<dbReference type="SUPFAM" id="SSF56954">
    <property type="entry name" value="Outer membrane efflux proteins (OEP)"/>
    <property type="match status" value="1"/>
</dbReference>
<evidence type="ECO:0000313" key="10">
    <source>
        <dbReference type="EMBL" id="MCV2367938.1"/>
    </source>
</evidence>
<name>A0ABT2YD11_9BURK</name>
<comment type="similarity">
    <text evidence="2">Belongs to the outer membrane factor (OMF) (TC 1.B.17) family.</text>
</comment>
<comment type="subcellular location">
    <subcellularLocation>
        <location evidence="1">Membrane</location>
    </subcellularLocation>
</comment>
<evidence type="ECO:0000256" key="8">
    <source>
        <dbReference type="ARBA" id="ARBA00023288"/>
    </source>
</evidence>
<feature type="coiled-coil region" evidence="9">
    <location>
        <begin position="197"/>
        <end position="224"/>
    </location>
</feature>
<evidence type="ECO:0000256" key="5">
    <source>
        <dbReference type="ARBA" id="ARBA00022729"/>
    </source>
</evidence>
<dbReference type="InterPro" id="IPR003423">
    <property type="entry name" value="OMP_efflux"/>
</dbReference>